<gene>
    <name evidence="2" type="ORF">QYE76_068718</name>
</gene>
<protein>
    <submittedName>
        <fullName evidence="2">Uncharacterized protein</fullName>
    </submittedName>
</protein>
<keyword evidence="3" id="KW-1185">Reference proteome</keyword>
<dbReference type="Proteomes" id="UP001231189">
    <property type="component" value="Unassembled WGS sequence"/>
</dbReference>
<accession>A0AAD8WC76</accession>
<evidence type="ECO:0000313" key="3">
    <source>
        <dbReference type="Proteomes" id="UP001231189"/>
    </source>
</evidence>
<feature type="region of interest" description="Disordered" evidence="1">
    <location>
        <begin position="177"/>
        <end position="296"/>
    </location>
</feature>
<feature type="compositionally biased region" description="Gly residues" evidence="1">
    <location>
        <begin position="24"/>
        <end position="54"/>
    </location>
</feature>
<organism evidence="2 3">
    <name type="scientific">Lolium multiflorum</name>
    <name type="common">Italian ryegrass</name>
    <name type="synonym">Lolium perenne subsp. multiflorum</name>
    <dbReference type="NCBI Taxonomy" id="4521"/>
    <lineage>
        <taxon>Eukaryota</taxon>
        <taxon>Viridiplantae</taxon>
        <taxon>Streptophyta</taxon>
        <taxon>Embryophyta</taxon>
        <taxon>Tracheophyta</taxon>
        <taxon>Spermatophyta</taxon>
        <taxon>Magnoliopsida</taxon>
        <taxon>Liliopsida</taxon>
        <taxon>Poales</taxon>
        <taxon>Poaceae</taxon>
        <taxon>BOP clade</taxon>
        <taxon>Pooideae</taxon>
        <taxon>Poodae</taxon>
        <taxon>Poeae</taxon>
        <taxon>Poeae Chloroplast Group 2 (Poeae type)</taxon>
        <taxon>Loliodinae</taxon>
        <taxon>Loliinae</taxon>
        <taxon>Lolium</taxon>
    </lineage>
</organism>
<dbReference type="AlphaFoldDB" id="A0AAD8WC76"/>
<feature type="region of interest" description="Disordered" evidence="1">
    <location>
        <begin position="19"/>
        <end position="73"/>
    </location>
</feature>
<proteinExistence type="predicted"/>
<evidence type="ECO:0000256" key="1">
    <source>
        <dbReference type="SAM" id="MobiDB-lite"/>
    </source>
</evidence>
<dbReference type="EMBL" id="JAUUTY010000004">
    <property type="protein sequence ID" value="KAK1650913.1"/>
    <property type="molecule type" value="Genomic_DNA"/>
</dbReference>
<comment type="caution">
    <text evidence="2">The sequence shown here is derived from an EMBL/GenBank/DDBJ whole genome shotgun (WGS) entry which is preliminary data.</text>
</comment>
<evidence type="ECO:0000313" key="2">
    <source>
        <dbReference type="EMBL" id="KAK1650913.1"/>
    </source>
</evidence>
<name>A0AAD8WC76_LOLMU</name>
<reference evidence="2" key="1">
    <citation type="submission" date="2023-07" db="EMBL/GenBank/DDBJ databases">
        <title>A chromosome-level genome assembly of Lolium multiflorum.</title>
        <authorList>
            <person name="Chen Y."/>
            <person name="Copetti D."/>
            <person name="Kolliker R."/>
            <person name="Studer B."/>
        </authorList>
    </citation>
    <scope>NUCLEOTIDE SEQUENCE</scope>
    <source>
        <strain evidence="2">02402/16</strain>
        <tissue evidence="2">Leaf</tissue>
    </source>
</reference>
<feature type="compositionally biased region" description="Low complexity" evidence="1">
    <location>
        <begin position="200"/>
        <end position="215"/>
    </location>
</feature>
<sequence>MVAALQEEAAVVGGSISTVNLASRGGGRNGYRGGHGGGRGRGDGGRGGGNGGGNYNNSARPNSQQPFDANGNPPPQCQICGKYGHPALKCWKRFNKDYNGDEKSAGSSSHAYGVDTNWYLDTGASDHVTGELDKLTTRDSYHGHEQIHTASGADVWGPACASIGNNKYYVGVPGAEGDDTASEADSPARSASGSVARSPTASTAGSLPGSASSLARGVRSADMDSGTSPSHMHGPASDQAAGSSAAEFSGASSPHASASHTESSSTSGSEPSAAADAGGSALDPAPRSSVASRPVTRLQNRIRKPVKLFDGMIRYANFCETGEPENITEAFGHVDWKKAMHDEYSALMRNETWHLVPAKEGKNIIDCKWVYKFLKDGLFDSSTYRMRFYMAFWKKRYT</sequence>
<feature type="compositionally biased region" description="Low complexity" evidence="1">
    <location>
        <begin position="240"/>
        <end position="286"/>
    </location>
</feature>
<feature type="compositionally biased region" description="Polar residues" evidence="1">
    <location>
        <begin position="189"/>
        <end position="199"/>
    </location>
</feature>
<feature type="compositionally biased region" description="Polar residues" evidence="1">
    <location>
        <begin position="58"/>
        <end position="67"/>
    </location>
</feature>